<evidence type="ECO:0000256" key="1">
    <source>
        <dbReference type="SAM" id="MobiDB-lite"/>
    </source>
</evidence>
<gene>
    <name evidence="2" type="ORF">DFP72DRAFT_488231</name>
</gene>
<evidence type="ECO:0000313" key="3">
    <source>
        <dbReference type="Proteomes" id="UP000521943"/>
    </source>
</evidence>
<organism evidence="2 3">
    <name type="scientific">Ephemerocybe angulata</name>
    <dbReference type="NCBI Taxonomy" id="980116"/>
    <lineage>
        <taxon>Eukaryota</taxon>
        <taxon>Fungi</taxon>
        <taxon>Dikarya</taxon>
        <taxon>Basidiomycota</taxon>
        <taxon>Agaricomycotina</taxon>
        <taxon>Agaricomycetes</taxon>
        <taxon>Agaricomycetidae</taxon>
        <taxon>Agaricales</taxon>
        <taxon>Agaricineae</taxon>
        <taxon>Psathyrellaceae</taxon>
        <taxon>Ephemerocybe</taxon>
    </lineage>
</organism>
<accession>A0A8H6IE65</accession>
<keyword evidence="3" id="KW-1185">Reference proteome</keyword>
<evidence type="ECO:0000313" key="2">
    <source>
        <dbReference type="EMBL" id="KAF6763950.1"/>
    </source>
</evidence>
<sequence length="172" mass="18480">MVLWVYKLQRDGMTGIIKHTTVIPTTSLAISFLAKNNLSSSTMSQNQSSFSVNTATSSSSQLPFLTKSSKEYDAAFAQLSSQYGFSGGIQVPSTPSSKTSCKKPSASTSKAQPSLNRWESAYANLSSQYGFGGSNIPSLPSKKKSKAVAESNNQETRKSRFNVALPSLPFTK</sequence>
<feature type="region of interest" description="Disordered" evidence="1">
    <location>
        <begin position="136"/>
        <end position="172"/>
    </location>
</feature>
<reference evidence="2 3" key="1">
    <citation type="submission" date="2020-07" db="EMBL/GenBank/DDBJ databases">
        <title>Comparative genomics of pyrophilous fungi reveals a link between fire events and developmental genes.</title>
        <authorList>
            <consortium name="DOE Joint Genome Institute"/>
            <person name="Steindorff A.S."/>
            <person name="Carver A."/>
            <person name="Calhoun S."/>
            <person name="Stillman K."/>
            <person name="Liu H."/>
            <person name="Lipzen A."/>
            <person name="Pangilinan J."/>
            <person name="Labutti K."/>
            <person name="Bruns T.D."/>
            <person name="Grigoriev I.V."/>
        </authorList>
    </citation>
    <scope>NUCLEOTIDE SEQUENCE [LARGE SCALE GENOMIC DNA]</scope>
    <source>
        <strain evidence="2 3">CBS 144469</strain>
    </source>
</reference>
<dbReference type="EMBL" id="JACGCI010000005">
    <property type="protein sequence ID" value="KAF6763950.1"/>
    <property type="molecule type" value="Genomic_DNA"/>
</dbReference>
<dbReference type="AlphaFoldDB" id="A0A8H6IE65"/>
<dbReference type="OrthoDB" id="3215388at2759"/>
<protein>
    <submittedName>
        <fullName evidence="2">Uncharacterized protein</fullName>
    </submittedName>
</protein>
<feature type="compositionally biased region" description="Low complexity" evidence="1">
    <location>
        <begin position="92"/>
        <end position="111"/>
    </location>
</feature>
<proteinExistence type="predicted"/>
<feature type="region of interest" description="Disordered" evidence="1">
    <location>
        <begin position="89"/>
        <end position="113"/>
    </location>
</feature>
<dbReference type="Proteomes" id="UP000521943">
    <property type="component" value="Unassembled WGS sequence"/>
</dbReference>
<comment type="caution">
    <text evidence="2">The sequence shown here is derived from an EMBL/GenBank/DDBJ whole genome shotgun (WGS) entry which is preliminary data.</text>
</comment>
<name>A0A8H6IE65_9AGAR</name>